<dbReference type="Pfam" id="PF07963">
    <property type="entry name" value="N_methyl"/>
    <property type="match status" value="1"/>
</dbReference>
<dbReference type="STRING" id="332411.VI06_14345"/>
<dbReference type="EMBL" id="AP018823">
    <property type="protein sequence ID" value="BBF86576.1"/>
    <property type="molecule type" value="Genomic_DNA"/>
</dbReference>
<dbReference type="AlphaFoldDB" id="A0A3G9GN59"/>
<dbReference type="GO" id="GO:0043683">
    <property type="term" value="P:type IV pilus assembly"/>
    <property type="evidence" value="ECO:0007669"/>
    <property type="project" value="InterPro"/>
</dbReference>
<reference evidence="3" key="3">
    <citation type="journal article" date="2017" name="Plant Physiol. Biochem.">
        <title>Differential oxidative and antioxidative response of duckweed Lemna minor toward plant growth promoting/inhibiting bacteria.</title>
        <authorList>
            <person name="Ishizawa H."/>
            <person name="Kuroda M."/>
            <person name="Morikawa M."/>
            <person name="Ike M."/>
        </authorList>
    </citation>
    <scope>NUCLEOTIDE SEQUENCE [LARGE SCALE GENOMIC DNA]</scope>
    <source>
        <strain evidence="3">H3</strain>
    </source>
</reference>
<evidence type="ECO:0000313" key="3">
    <source>
        <dbReference type="Proteomes" id="UP000198290"/>
    </source>
</evidence>
<evidence type="ECO:0000313" key="2">
    <source>
        <dbReference type="EMBL" id="BBF86576.1"/>
    </source>
</evidence>
<dbReference type="PANTHER" id="PTHR30093">
    <property type="entry name" value="GENERAL SECRETION PATHWAY PROTEIN G"/>
    <property type="match status" value="1"/>
</dbReference>
<keyword evidence="1" id="KW-0472">Membrane</keyword>
<accession>A0A3G9GN59</accession>
<reference evidence="2 3" key="2">
    <citation type="journal article" date="2017" name="Genome Announc.">
        <title>Draft genome sequence of Aquitalea magnusonii strain H3, a plant growth-promoting bacterium of duckweed Lemna minor.</title>
        <authorList>
            <person name="Ishizawa H."/>
            <person name="Kuroda M."/>
            <person name="Ike M."/>
        </authorList>
    </citation>
    <scope>NUCLEOTIDE SEQUENCE [LARGE SCALE GENOMIC DNA]</scope>
    <source>
        <strain evidence="2 3">H3</strain>
    </source>
</reference>
<reference evidence="3" key="1">
    <citation type="journal article" date="2017" name="Biotechnol. Biofuels">
        <title>Evaluation of environmental bacterial communities as a factor affecting the growth of duckweed Lemna minor.</title>
        <authorList>
            <person name="Ishizawa H."/>
            <person name="Kuroda M."/>
            <person name="Morikawa M."/>
            <person name="Ike M."/>
        </authorList>
    </citation>
    <scope>NUCLEOTIDE SEQUENCE [LARGE SCALE GENOMIC DNA]</scope>
    <source>
        <strain evidence="3">H3</strain>
    </source>
</reference>
<dbReference type="InterPro" id="IPR031982">
    <property type="entry name" value="PilE-like"/>
</dbReference>
<dbReference type="InterPro" id="IPR045584">
    <property type="entry name" value="Pilin-like"/>
</dbReference>
<name>A0A3G9GN59_9NEIS</name>
<dbReference type="NCBIfam" id="TIGR02532">
    <property type="entry name" value="IV_pilin_GFxxxE"/>
    <property type="match status" value="1"/>
</dbReference>
<dbReference type="Pfam" id="PF16732">
    <property type="entry name" value="ComP_DUS"/>
    <property type="match status" value="1"/>
</dbReference>
<dbReference type="OrthoDB" id="8595466at2"/>
<keyword evidence="1" id="KW-0812">Transmembrane</keyword>
<keyword evidence="1" id="KW-1133">Transmembrane helix</keyword>
<organism evidence="2 3">
    <name type="scientific">Aquitalea magnusonii</name>
    <dbReference type="NCBI Taxonomy" id="332411"/>
    <lineage>
        <taxon>Bacteria</taxon>
        <taxon>Pseudomonadati</taxon>
        <taxon>Pseudomonadota</taxon>
        <taxon>Betaproteobacteria</taxon>
        <taxon>Neisseriales</taxon>
        <taxon>Chromobacteriaceae</taxon>
        <taxon>Aquitalea</taxon>
    </lineage>
</organism>
<keyword evidence="3" id="KW-1185">Reference proteome</keyword>
<dbReference type="Proteomes" id="UP000198290">
    <property type="component" value="Chromosome"/>
</dbReference>
<evidence type="ECO:0000256" key="1">
    <source>
        <dbReference type="SAM" id="Phobius"/>
    </source>
</evidence>
<dbReference type="Gene3D" id="3.30.700.10">
    <property type="entry name" value="Glycoprotein, Type 4 Pilin"/>
    <property type="match status" value="1"/>
</dbReference>
<protein>
    <submittedName>
        <fullName evidence="2">Type IV pilus biogenesis protein PilE</fullName>
    </submittedName>
</protein>
<dbReference type="KEGG" id="amah:DLM_2975"/>
<feature type="transmembrane region" description="Helical" evidence="1">
    <location>
        <begin position="7"/>
        <end position="30"/>
    </location>
</feature>
<dbReference type="SUPFAM" id="SSF54523">
    <property type="entry name" value="Pili subunits"/>
    <property type="match status" value="1"/>
</dbReference>
<proteinExistence type="predicted"/>
<dbReference type="InterPro" id="IPR012902">
    <property type="entry name" value="N_methyl_site"/>
</dbReference>
<dbReference type="PANTHER" id="PTHR30093:SF47">
    <property type="entry name" value="TYPE IV PILUS NON-CORE MINOR PILIN PILE"/>
    <property type="match status" value="1"/>
</dbReference>
<gene>
    <name evidence="2" type="ORF">DLM_2975</name>
</gene>
<sequence>MKKQNGFTLIELVIVVAIVGILAAVAYPSYTQHVIKGNQAAAKASLVENAHYMARLYAEKGSYASATLPQTTSPSTGTALYNIAASGATADTFSLVATPVDGMSQAGTETISVDQDGNILYCSQINTGSCHQ</sequence>
<dbReference type="RefSeq" id="WP_089085684.1">
    <property type="nucleotide sequence ID" value="NZ_AP018823.1"/>
</dbReference>